<evidence type="ECO:0000256" key="3">
    <source>
        <dbReference type="ARBA" id="ARBA00022723"/>
    </source>
</evidence>
<gene>
    <name evidence="10" type="ORF">GYA55_06670</name>
</gene>
<evidence type="ECO:0000256" key="5">
    <source>
        <dbReference type="ARBA" id="ARBA00022833"/>
    </source>
</evidence>
<comment type="pathway">
    <text evidence="1">Purine metabolism; 7-cyano-7-deazaguanine biosynthesis.</text>
</comment>
<sequence>MRELVLVSGGLDSTIMALQKKDAIRLFVDYGQNYKAEEERAIKEIFGEYEKIKVDTATQFEDIFIPNRNLTLASLAATYYNPDVIYMAGLKDDYVVDNTPEAFKKMSIVISEFSKKKIDVISPYWDMTKGEVVEEYLKKGGESEILRKTYSCYNGIRNGCNDCPACFRRFAALESNGIHMPKPTWRITEEYLKKIHKYDSNRIARTLAALNNYYEIHAIDIDGVLCEDQGPYRNRKPKKENIQKLNAIEGIIILFTARFESDRVDTEEWLKTNSVHYHSLIMEKIPYSSFVDDKAKTVI</sequence>
<dbReference type="InterPro" id="IPR014729">
    <property type="entry name" value="Rossmann-like_a/b/a_fold"/>
</dbReference>
<keyword evidence="3" id="KW-0479">Metal-binding</keyword>
<keyword evidence="4" id="KW-0547">Nucleotide-binding</keyword>
<evidence type="ECO:0000313" key="11">
    <source>
        <dbReference type="Proteomes" id="UP000524246"/>
    </source>
</evidence>
<name>A0A7X9FR81_9DELT</name>
<dbReference type="Gene3D" id="3.40.50.620">
    <property type="entry name" value="HUPs"/>
    <property type="match status" value="1"/>
</dbReference>
<evidence type="ECO:0000256" key="7">
    <source>
        <dbReference type="ARBA" id="ARBA00037993"/>
    </source>
</evidence>
<dbReference type="EC" id="6.3.4.20" evidence="8"/>
<protein>
    <recommendedName>
        <fullName evidence="8">7-cyano-7-deazaguanine synthase</fullName>
        <ecNumber evidence="8">6.3.4.20</ecNumber>
    </recommendedName>
</protein>
<comment type="caution">
    <text evidence="10">The sequence shown here is derived from an EMBL/GenBank/DDBJ whole genome shotgun (WGS) entry which is preliminary data.</text>
</comment>
<dbReference type="InterPro" id="IPR018317">
    <property type="entry name" value="QueC"/>
</dbReference>
<evidence type="ECO:0000256" key="8">
    <source>
        <dbReference type="ARBA" id="ARBA00039149"/>
    </source>
</evidence>
<dbReference type="Gene3D" id="3.40.50.1000">
    <property type="entry name" value="HAD superfamily/HAD-like"/>
    <property type="match status" value="1"/>
</dbReference>
<dbReference type="GO" id="GO:0046872">
    <property type="term" value="F:metal ion binding"/>
    <property type="evidence" value="ECO:0007669"/>
    <property type="project" value="UniProtKB-KW"/>
</dbReference>
<keyword evidence="2" id="KW-0436">Ligase</keyword>
<proteinExistence type="inferred from homology"/>
<dbReference type="GO" id="GO:0016874">
    <property type="term" value="F:ligase activity"/>
    <property type="evidence" value="ECO:0007669"/>
    <property type="project" value="UniProtKB-KW"/>
</dbReference>
<dbReference type="EMBL" id="JAAZON010000293">
    <property type="protein sequence ID" value="NMC62837.1"/>
    <property type="molecule type" value="Genomic_DNA"/>
</dbReference>
<accession>A0A7X9FR81</accession>
<evidence type="ECO:0000256" key="2">
    <source>
        <dbReference type="ARBA" id="ARBA00022598"/>
    </source>
</evidence>
<dbReference type="Pfam" id="PF06508">
    <property type="entry name" value="QueC"/>
    <property type="match status" value="1"/>
</dbReference>
<dbReference type="PANTHER" id="PTHR42914:SF1">
    <property type="entry name" value="7-CYANO-7-DEAZAGUANINE SYNTHASE"/>
    <property type="match status" value="1"/>
</dbReference>
<evidence type="ECO:0000256" key="1">
    <source>
        <dbReference type="ARBA" id="ARBA00005061"/>
    </source>
</evidence>
<evidence type="ECO:0000256" key="9">
    <source>
        <dbReference type="ARBA" id="ARBA00047890"/>
    </source>
</evidence>
<comment type="catalytic activity">
    <reaction evidence="9">
        <text>7-carboxy-7-carbaguanine + NH4(+) + 2 ATP = 7-cyano-7-carbaguanine + 2 AMP + 2 diphosphate + 2 H(+)</text>
        <dbReference type="Rhea" id="RHEA:27982"/>
        <dbReference type="ChEBI" id="CHEBI:15378"/>
        <dbReference type="ChEBI" id="CHEBI:28938"/>
        <dbReference type="ChEBI" id="CHEBI:30616"/>
        <dbReference type="ChEBI" id="CHEBI:33019"/>
        <dbReference type="ChEBI" id="CHEBI:45075"/>
        <dbReference type="ChEBI" id="CHEBI:61036"/>
        <dbReference type="ChEBI" id="CHEBI:456215"/>
        <dbReference type="EC" id="6.3.4.20"/>
    </reaction>
</comment>
<dbReference type="AlphaFoldDB" id="A0A7X9FR81"/>
<reference evidence="10 11" key="1">
    <citation type="journal article" date="2020" name="Biotechnol. Biofuels">
        <title>New insights from the biogas microbiome by comprehensive genome-resolved metagenomics of nearly 1600 species originating from multiple anaerobic digesters.</title>
        <authorList>
            <person name="Campanaro S."/>
            <person name="Treu L."/>
            <person name="Rodriguez-R L.M."/>
            <person name="Kovalovszki A."/>
            <person name="Ziels R.M."/>
            <person name="Maus I."/>
            <person name="Zhu X."/>
            <person name="Kougias P.G."/>
            <person name="Basile A."/>
            <person name="Luo G."/>
            <person name="Schluter A."/>
            <person name="Konstantinidis K.T."/>
            <person name="Angelidaki I."/>
        </authorList>
    </citation>
    <scope>NUCLEOTIDE SEQUENCE [LARGE SCALE GENOMIC DNA]</scope>
    <source>
        <strain evidence="10">AS27yjCOA_65</strain>
    </source>
</reference>
<dbReference type="GO" id="GO:0005524">
    <property type="term" value="F:ATP binding"/>
    <property type="evidence" value="ECO:0007669"/>
    <property type="project" value="UniProtKB-KW"/>
</dbReference>
<dbReference type="PANTHER" id="PTHR42914">
    <property type="entry name" value="7-CYANO-7-DEAZAGUANINE SYNTHASE"/>
    <property type="match status" value="1"/>
</dbReference>
<organism evidence="10 11">
    <name type="scientific">SAR324 cluster bacterium</name>
    <dbReference type="NCBI Taxonomy" id="2024889"/>
    <lineage>
        <taxon>Bacteria</taxon>
        <taxon>Deltaproteobacteria</taxon>
        <taxon>SAR324 cluster</taxon>
    </lineage>
</organism>
<dbReference type="SUPFAM" id="SSF52402">
    <property type="entry name" value="Adenine nucleotide alpha hydrolases-like"/>
    <property type="match status" value="1"/>
</dbReference>
<evidence type="ECO:0000256" key="4">
    <source>
        <dbReference type="ARBA" id="ARBA00022741"/>
    </source>
</evidence>
<comment type="similarity">
    <text evidence="7">Belongs to the QueC family.</text>
</comment>
<keyword evidence="5" id="KW-0862">Zinc</keyword>
<dbReference type="InterPro" id="IPR023214">
    <property type="entry name" value="HAD_sf"/>
</dbReference>
<evidence type="ECO:0000313" key="10">
    <source>
        <dbReference type="EMBL" id="NMC62837.1"/>
    </source>
</evidence>
<dbReference type="Proteomes" id="UP000524246">
    <property type="component" value="Unassembled WGS sequence"/>
</dbReference>
<keyword evidence="6" id="KW-0067">ATP-binding</keyword>
<evidence type="ECO:0000256" key="6">
    <source>
        <dbReference type="ARBA" id="ARBA00022840"/>
    </source>
</evidence>